<reference evidence="1" key="1">
    <citation type="submission" date="2020-11" db="EMBL/GenBank/DDBJ databases">
        <title>Adaptations for nitrogen fixation in a non-lichenized fungal sporocarp promotes dispersal by wood-feeding termites.</title>
        <authorList>
            <consortium name="DOE Joint Genome Institute"/>
            <person name="Koch R.A."/>
            <person name="Yoon G."/>
            <person name="Arayal U."/>
            <person name="Lail K."/>
            <person name="Amirebrahimi M."/>
            <person name="Labutti K."/>
            <person name="Lipzen A."/>
            <person name="Riley R."/>
            <person name="Barry K."/>
            <person name="Henrissat B."/>
            <person name="Grigoriev I.V."/>
            <person name="Herr J.R."/>
            <person name="Aime M.C."/>
        </authorList>
    </citation>
    <scope>NUCLEOTIDE SEQUENCE</scope>
    <source>
        <strain evidence="1">MCA 3950</strain>
    </source>
</reference>
<protein>
    <submittedName>
        <fullName evidence="1">Uncharacterized protein</fullName>
    </submittedName>
</protein>
<proteinExistence type="predicted"/>
<evidence type="ECO:0000313" key="2">
    <source>
        <dbReference type="Proteomes" id="UP000812287"/>
    </source>
</evidence>
<dbReference type="EMBL" id="MU250527">
    <property type="protein sequence ID" value="KAG7449939.1"/>
    <property type="molecule type" value="Genomic_DNA"/>
</dbReference>
<dbReference type="Proteomes" id="UP000812287">
    <property type="component" value="Unassembled WGS sequence"/>
</dbReference>
<accession>A0A9P7W0X4</accession>
<dbReference type="RefSeq" id="XP_043043439.1">
    <property type="nucleotide sequence ID" value="XM_043185565.1"/>
</dbReference>
<keyword evidence="2" id="KW-1185">Reference proteome</keyword>
<organism evidence="1 2">
    <name type="scientific">Guyanagaster necrorhizus</name>
    <dbReference type="NCBI Taxonomy" id="856835"/>
    <lineage>
        <taxon>Eukaryota</taxon>
        <taxon>Fungi</taxon>
        <taxon>Dikarya</taxon>
        <taxon>Basidiomycota</taxon>
        <taxon>Agaricomycotina</taxon>
        <taxon>Agaricomycetes</taxon>
        <taxon>Agaricomycetidae</taxon>
        <taxon>Agaricales</taxon>
        <taxon>Marasmiineae</taxon>
        <taxon>Physalacriaceae</taxon>
        <taxon>Guyanagaster</taxon>
    </lineage>
</organism>
<gene>
    <name evidence="1" type="ORF">BT62DRAFT_928708</name>
</gene>
<name>A0A9P7W0X4_9AGAR</name>
<comment type="caution">
    <text evidence="1">The sequence shown here is derived from an EMBL/GenBank/DDBJ whole genome shotgun (WGS) entry which is preliminary data.</text>
</comment>
<dbReference type="OrthoDB" id="2521594at2759"/>
<sequence length="178" mass="19928">MVAFPANIRDFLTFLPLPPLLGPDPYIGATTAAYTTHDILTSPSDRPLLSRLDDTLLPRLAEYLTSTVADSDIDDVSCESMRQTLHTMRFLELEDENSVSLYGQYATREREPVVDAISNAVHLESAFTLVLQPVRKLLFSQKGDFTITPVRENEKAPLPWPSRLVPTECCPLSPFYTV</sequence>
<evidence type="ECO:0000313" key="1">
    <source>
        <dbReference type="EMBL" id="KAG7449939.1"/>
    </source>
</evidence>
<dbReference type="GeneID" id="66107862"/>
<dbReference type="AlphaFoldDB" id="A0A9P7W0X4"/>